<dbReference type="GO" id="GO:0008168">
    <property type="term" value="F:methyltransferase activity"/>
    <property type="evidence" value="ECO:0007669"/>
    <property type="project" value="InterPro"/>
</dbReference>
<dbReference type="GO" id="GO:0008270">
    <property type="term" value="F:zinc ion binding"/>
    <property type="evidence" value="ECO:0007669"/>
    <property type="project" value="InterPro"/>
</dbReference>
<dbReference type="EMBL" id="SZQL01000016">
    <property type="protein sequence ID" value="TKK66137.1"/>
    <property type="molecule type" value="Genomic_DNA"/>
</dbReference>
<accession>A0A4U3KYD7</accession>
<dbReference type="Gene3D" id="3.40.10.10">
    <property type="entry name" value="DNA Methylphosphotriester Repair Domain"/>
    <property type="match status" value="1"/>
</dbReference>
<evidence type="ECO:0000313" key="4">
    <source>
        <dbReference type="Proteomes" id="UP000305848"/>
    </source>
</evidence>
<comment type="caution">
    <text evidence="3">The sequence shown here is derived from an EMBL/GenBank/DDBJ whole genome shotgun (WGS) entry which is preliminary data.</text>
</comment>
<dbReference type="GO" id="GO:0003677">
    <property type="term" value="F:DNA binding"/>
    <property type="evidence" value="ECO:0007669"/>
    <property type="project" value="InterPro"/>
</dbReference>
<proteinExistence type="predicted"/>
<dbReference type="OrthoDB" id="894286at2"/>
<keyword evidence="4" id="KW-1185">Reference proteome</keyword>
<evidence type="ECO:0000256" key="1">
    <source>
        <dbReference type="ARBA" id="ARBA00023159"/>
    </source>
</evidence>
<dbReference type="InterPro" id="IPR004026">
    <property type="entry name" value="Ada_DNA_repair_Zn-bd"/>
</dbReference>
<dbReference type="SUPFAM" id="SSF57884">
    <property type="entry name" value="Ada DNA repair protein, N-terminal domain (N-Ada 10)"/>
    <property type="match status" value="1"/>
</dbReference>
<reference evidence="3 4" key="1">
    <citation type="submission" date="2019-05" db="EMBL/GenBank/DDBJ databases">
        <title>Panacibacter sp. strain 17mud1-8 Genome sequencing and assembly.</title>
        <authorList>
            <person name="Chhetri G."/>
        </authorList>
    </citation>
    <scope>NUCLEOTIDE SEQUENCE [LARGE SCALE GENOMIC DNA]</scope>
    <source>
        <strain evidence="3 4">17mud1-8</strain>
    </source>
</reference>
<dbReference type="GO" id="GO:0006355">
    <property type="term" value="P:regulation of DNA-templated transcription"/>
    <property type="evidence" value="ECO:0007669"/>
    <property type="project" value="InterPro"/>
</dbReference>
<dbReference type="Pfam" id="PF02805">
    <property type="entry name" value="Ada_Zn_binding"/>
    <property type="match status" value="1"/>
</dbReference>
<gene>
    <name evidence="3" type="ORF">FC093_17950</name>
</gene>
<dbReference type="GO" id="GO:0006281">
    <property type="term" value="P:DNA repair"/>
    <property type="evidence" value="ECO:0007669"/>
    <property type="project" value="InterPro"/>
</dbReference>
<dbReference type="AlphaFoldDB" id="A0A4U3KYD7"/>
<organism evidence="3 4">
    <name type="scientific">Ilyomonas limi</name>
    <dbReference type="NCBI Taxonomy" id="2575867"/>
    <lineage>
        <taxon>Bacteria</taxon>
        <taxon>Pseudomonadati</taxon>
        <taxon>Bacteroidota</taxon>
        <taxon>Chitinophagia</taxon>
        <taxon>Chitinophagales</taxon>
        <taxon>Chitinophagaceae</taxon>
        <taxon>Ilyomonas</taxon>
    </lineage>
</organism>
<dbReference type="Proteomes" id="UP000305848">
    <property type="component" value="Unassembled WGS sequence"/>
</dbReference>
<feature type="domain" description="Ada DNA repair metal-binding" evidence="2">
    <location>
        <begin position="21"/>
        <end position="68"/>
    </location>
</feature>
<name>A0A4U3KYD7_9BACT</name>
<dbReference type="RefSeq" id="WP_137263194.1">
    <property type="nucleotide sequence ID" value="NZ_SZQL01000016.1"/>
</dbReference>
<protein>
    <submittedName>
        <fullName evidence="3">Metal-binding protein</fullName>
    </submittedName>
</protein>
<evidence type="ECO:0000313" key="3">
    <source>
        <dbReference type="EMBL" id="TKK66137.1"/>
    </source>
</evidence>
<dbReference type="InterPro" id="IPR035451">
    <property type="entry name" value="Ada-like_dom_sf"/>
</dbReference>
<keyword evidence="1" id="KW-0010">Activator</keyword>
<evidence type="ECO:0000259" key="2">
    <source>
        <dbReference type="Pfam" id="PF02805"/>
    </source>
</evidence>
<sequence length="82" mass="9567">MIQHTAIDDSDLRRLIRQKKVCFGGNKKLKIYGTLQCASGKWMKKAHRVFFGTEGEAVQHGYRPCGHCMKQQYQIWKHGFIQ</sequence>